<feature type="region of interest" description="Disordered" evidence="1">
    <location>
        <begin position="23"/>
        <end position="57"/>
    </location>
</feature>
<proteinExistence type="predicted"/>
<dbReference type="AlphaFoldDB" id="A0A383A9G3"/>
<name>A0A383A9G3_9ZZZZ</name>
<organism evidence="2">
    <name type="scientific">marine metagenome</name>
    <dbReference type="NCBI Taxonomy" id="408172"/>
    <lineage>
        <taxon>unclassified sequences</taxon>
        <taxon>metagenomes</taxon>
        <taxon>ecological metagenomes</taxon>
    </lineage>
</organism>
<gene>
    <name evidence="2" type="ORF">METZ01_LOCUS457094</name>
</gene>
<protein>
    <submittedName>
        <fullName evidence="2">Uncharacterized protein</fullName>
    </submittedName>
</protein>
<evidence type="ECO:0000256" key="1">
    <source>
        <dbReference type="SAM" id="MobiDB-lite"/>
    </source>
</evidence>
<feature type="compositionally biased region" description="Acidic residues" evidence="1">
    <location>
        <begin position="27"/>
        <end position="57"/>
    </location>
</feature>
<evidence type="ECO:0000313" key="2">
    <source>
        <dbReference type="EMBL" id="SVE04240.1"/>
    </source>
</evidence>
<reference evidence="2" key="1">
    <citation type="submission" date="2018-05" db="EMBL/GenBank/DDBJ databases">
        <authorList>
            <person name="Lanie J.A."/>
            <person name="Ng W.-L."/>
            <person name="Kazmierczak K.M."/>
            <person name="Andrzejewski T.M."/>
            <person name="Davidsen T.M."/>
            <person name="Wayne K.J."/>
            <person name="Tettelin H."/>
            <person name="Glass J.I."/>
            <person name="Rusch D."/>
            <person name="Podicherti R."/>
            <person name="Tsui H.-C.T."/>
            <person name="Winkler M.E."/>
        </authorList>
    </citation>
    <scope>NUCLEOTIDE SEQUENCE</scope>
</reference>
<accession>A0A383A9G3</accession>
<dbReference type="EMBL" id="UINC01190203">
    <property type="protein sequence ID" value="SVE04240.1"/>
    <property type="molecule type" value="Genomic_DNA"/>
</dbReference>
<sequence length="57" mass="5756">MKKLIQKTILVVSLAAFAVALPGCGGDTEEVEPAPEEGDPANEEGVEGEDGEDGGGE</sequence>